<protein>
    <submittedName>
        <fullName evidence="2">Uncharacterized protein</fullName>
    </submittedName>
</protein>
<reference evidence="2" key="1">
    <citation type="journal article" date="2020" name="New Phytol.">
        <title>Comparative genomics reveals dynamic genome evolution in host specialist ectomycorrhizal fungi.</title>
        <authorList>
            <person name="Lofgren L.A."/>
            <person name="Nguyen N.H."/>
            <person name="Vilgalys R."/>
            <person name="Ruytinx J."/>
            <person name="Liao H.L."/>
            <person name="Branco S."/>
            <person name="Kuo A."/>
            <person name="LaButti K."/>
            <person name="Lipzen A."/>
            <person name="Andreopoulos W."/>
            <person name="Pangilinan J."/>
            <person name="Riley R."/>
            <person name="Hundley H."/>
            <person name="Na H."/>
            <person name="Barry K."/>
            <person name="Grigoriev I.V."/>
            <person name="Stajich J.E."/>
            <person name="Kennedy P.G."/>
        </authorList>
    </citation>
    <scope>NUCLEOTIDE SEQUENCE</scope>
    <source>
        <strain evidence="2">DOB743</strain>
    </source>
</reference>
<comment type="caution">
    <text evidence="2">The sequence shown here is derived from an EMBL/GenBank/DDBJ whole genome shotgun (WGS) entry which is preliminary data.</text>
</comment>
<dbReference type="OrthoDB" id="3362336at2759"/>
<keyword evidence="3" id="KW-1185">Reference proteome</keyword>
<feature type="compositionally biased region" description="Basic and acidic residues" evidence="1">
    <location>
        <begin position="352"/>
        <end position="363"/>
    </location>
</feature>
<name>A0A9P7A405_9AGAM</name>
<evidence type="ECO:0000313" key="3">
    <source>
        <dbReference type="Proteomes" id="UP000714275"/>
    </source>
</evidence>
<feature type="compositionally biased region" description="Low complexity" evidence="1">
    <location>
        <begin position="286"/>
        <end position="298"/>
    </location>
</feature>
<feature type="region of interest" description="Disordered" evidence="1">
    <location>
        <begin position="269"/>
        <end position="363"/>
    </location>
</feature>
<sequence>MFALRAGRQTGHHTFQRRAYARVDTVKEGKRVASTVTPPWSRRFELQDEDEEGAVGPARRTVCIRMSRPLTGGMVDAFAIVRGVEHKFGRIREYRFIRDGEVNSEYQMLCWAAFQSEDSMGLIPEMGINLSVPAATQDPTIPEGGPGLEQLQGLFDAEDVDPSSPPTCSAKGPLTQPRLIEINVQRAASDLRFNGDSSPLNLTKGRRIAIGHSFYEWGGFYPLKPLYTSSPFVSPSEKAPPAPDHEQMRIALNKWSQILERPDPSFAQMDAAATAQADTQKDMAADSEPPSDSSTSTMLSQKSRRRTRREVDSWVPLSTPQPTKLAPPSPDAITLKKRTMPKTSRPSTPKVSRKERLLEQARSQARERVLQQVAMRAREAEYADLENPNSETLRESVEALLKDSKVDTESPGDATGGSESKVMSKAGDKPLSQSQTSPAREKLWNLVGKWF</sequence>
<dbReference type="EMBL" id="JABBWD010000004">
    <property type="protein sequence ID" value="KAG1781942.1"/>
    <property type="molecule type" value="Genomic_DNA"/>
</dbReference>
<proteinExistence type="predicted"/>
<dbReference type="Proteomes" id="UP000714275">
    <property type="component" value="Unassembled WGS sequence"/>
</dbReference>
<organism evidence="2 3">
    <name type="scientific">Suillus placidus</name>
    <dbReference type="NCBI Taxonomy" id="48579"/>
    <lineage>
        <taxon>Eukaryota</taxon>
        <taxon>Fungi</taxon>
        <taxon>Dikarya</taxon>
        <taxon>Basidiomycota</taxon>
        <taxon>Agaricomycotina</taxon>
        <taxon>Agaricomycetes</taxon>
        <taxon>Agaricomycetidae</taxon>
        <taxon>Boletales</taxon>
        <taxon>Suillineae</taxon>
        <taxon>Suillaceae</taxon>
        <taxon>Suillus</taxon>
    </lineage>
</organism>
<evidence type="ECO:0000256" key="1">
    <source>
        <dbReference type="SAM" id="MobiDB-lite"/>
    </source>
</evidence>
<feature type="compositionally biased region" description="Low complexity" evidence="1">
    <location>
        <begin position="269"/>
        <end position="278"/>
    </location>
</feature>
<dbReference type="AlphaFoldDB" id="A0A9P7A405"/>
<feature type="region of interest" description="Disordered" evidence="1">
    <location>
        <begin position="402"/>
        <end position="440"/>
    </location>
</feature>
<gene>
    <name evidence="2" type="ORF">EV702DRAFT_495066</name>
</gene>
<accession>A0A9P7A405</accession>
<feature type="compositionally biased region" description="Polar residues" evidence="1">
    <location>
        <begin position="341"/>
        <end position="350"/>
    </location>
</feature>
<evidence type="ECO:0000313" key="2">
    <source>
        <dbReference type="EMBL" id="KAG1781942.1"/>
    </source>
</evidence>